<name>A0A0F9MCI8_9ZZZZ</name>
<organism evidence="1">
    <name type="scientific">marine sediment metagenome</name>
    <dbReference type="NCBI Taxonomy" id="412755"/>
    <lineage>
        <taxon>unclassified sequences</taxon>
        <taxon>metagenomes</taxon>
        <taxon>ecological metagenomes</taxon>
    </lineage>
</organism>
<evidence type="ECO:0000313" key="1">
    <source>
        <dbReference type="EMBL" id="KKM97056.1"/>
    </source>
</evidence>
<gene>
    <name evidence="1" type="ORF">LCGC14_1171870</name>
</gene>
<reference evidence="1" key="1">
    <citation type="journal article" date="2015" name="Nature">
        <title>Complex archaea that bridge the gap between prokaryotes and eukaryotes.</title>
        <authorList>
            <person name="Spang A."/>
            <person name="Saw J.H."/>
            <person name="Jorgensen S.L."/>
            <person name="Zaremba-Niedzwiedzka K."/>
            <person name="Martijn J."/>
            <person name="Lind A.E."/>
            <person name="van Eijk R."/>
            <person name="Schleper C."/>
            <person name="Guy L."/>
            <person name="Ettema T.J."/>
        </authorList>
    </citation>
    <scope>NUCLEOTIDE SEQUENCE</scope>
</reference>
<sequence>MAGGDVGVTHVAATSLKQAVEVSGGVAPGPGNASTSAIARVATNVANVLLLALNVGRIGATFQNNSTTNLFLKLGAVAAIGAGVESFTVRMVPNAYYEVPFGYTGIIDGIWDGADATGEVLVTELTV</sequence>
<comment type="caution">
    <text evidence="1">The sequence shown here is derived from an EMBL/GenBank/DDBJ whole genome shotgun (WGS) entry which is preliminary data.</text>
</comment>
<proteinExistence type="predicted"/>
<dbReference type="EMBL" id="LAZR01005796">
    <property type="protein sequence ID" value="KKM97056.1"/>
    <property type="molecule type" value="Genomic_DNA"/>
</dbReference>
<dbReference type="AlphaFoldDB" id="A0A0F9MCI8"/>
<accession>A0A0F9MCI8</accession>
<protein>
    <submittedName>
        <fullName evidence="1">Uncharacterized protein</fullName>
    </submittedName>
</protein>